<evidence type="ECO:0000313" key="4">
    <source>
        <dbReference type="EMBL" id="KKL53242.1"/>
    </source>
</evidence>
<comment type="caution">
    <text evidence="4">The sequence shown here is derived from an EMBL/GenBank/DDBJ whole genome shotgun (WGS) entry which is preliminary data.</text>
</comment>
<gene>
    <name evidence="4" type="ORF">LCGC14_2277410</name>
</gene>
<dbReference type="InterPro" id="IPR050554">
    <property type="entry name" value="Met_Synthase/Corrinoid"/>
</dbReference>
<keyword evidence="1" id="KW-0479">Metal-binding</keyword>
<dbReference type="InterPro" id="IPR004223">
    <property type="entry name" value="VitB12-dep_Met_synth_activ_dom"/>
</dbReference>
<dbReference type="PANTHER" id="PTHR45833">
    <property type="entry name" value="METHIONINE SYNTHASE"/>
    <property type="match status" value="1"/>
</dbReference>
<dbReference type="PANTHER" id="PTHR45833:SF1">
    <property type="entry name" value="METHIONINE SYNTHASE"/>
    <property type="match status" value="1"/>
</dbReference>
<dbReference type="GO" id="GO:0008705">
    <property type="term" value="F:methionine synthase activity"/>
    <property type="evidence" value="ECO:0007669"/>
    <property type="project" value="InterPro"/>
</dbReference>
<protein>
    <recommendedName>
        <fullName evidence="3">AdoMet activation domain-containing protein</fullName>
    </recommendedName>
</protein>
<feature type="non-terminal residue" evidence="4">
    <location>
        <position position="1"/>
    </location>
</feature>
<dbReference type="Pfam" id="PF02965">
    <property type="entry name" value="Met_synt_B12"/>
    <property type="match status" value="1"/>
</dbReference>
<reference evidence="4" key="1">
    <citation type="journal article" date="2015" name="Nature">
        <title>Complex archaea that bridge the gap between prokaryotes and eukaryotes.</title>
        <authorList>
            <person name="Spang A."/>
            <person name="Saw J.H."/>
            <person name="Jorgensen S.L."/>
            <person name="Zaremba-Niedzwiedzka K."/>
            <person name="Martijn J."/>
            <person name="Lind A.E."/>
            <person name="van Eijk R."/>
            <person name="Schleper C."/>
            <person name="Guy L."/>
            <person name="Ettema T.J."/>
        </authorList>
    </citation>
    <scope>NUCLEOTIDE SEQUENCE</scope>
</reference>
<evidence type="ECO:0000256" key="1">
    <source>
        <dbReference type="ARBA" id="ARBA00022723"/>
    </source>
</evidence>
<organism evidence="4">
    <name type="scientific">marine sediment metagenome</name>
    <dbReference type="NCBI Taxonomy" id="412755"/>
    <lineage>
        <taxon>unclassified sequences</taxon>
        <taxon>metagenomes</taxon>
        <taxon>ecological metagenomes</taxon>
    </lineage>
</organism>
<keyword evidence="2" id="KW-0170">Cobalt</keyword>
<name>A0A0F9FQA0_9ZZZZ</name>
<dbReference type="GO" id="GO:0005829">
    <property type="term" value="C:cytosol"/>
    <property type="evidence" value="ECO:0007669"/>
    <property type="project" value="TreeGrafter"/>
</dbReference>
<dbReference type="InterPro" id="IPR037010">
    <property type="entry name" value="VitB12-dep_Met_synth_activ_sf"/>
</dbReference>
<dbReference type="Gene3D" id="3.10.196.10">
    <property type="entry name" value="Vitamin B12-dependent methionine synthase, activation domain"/>
    <property type="match status" value="2"/>
</dbReference>
<dbReference type="PROSITE" id="PS50974">
    <property type="entry name" value="ADOMET_ACTIVATION"/>
    <property type="match status" value="1"/>
</dbReference>
<proteinExistence type="predicted"/>
<evidence type="ECO:0000256" key="2">
    <source>
        <dbReference type="ARBA" id="ARBA00023285"/>
    </source>
</evidence>
<dbReference type="AlphaFoldDB" id="A0A0F9FQA0"/>
<accession>A0A0F9FQA0</accession>
<dbReference type="GO" id="GO:0046653">
    <property type="term" value="P:tetrahydrofolate metabolic process"/>
    <property type="evidence" value="ECO:0007669"/>
    <property type="project" value="TreeGrafter"/>
</dbReference>
<feature type="domain" description="AdoMet activation" evidence="3">
    <location>
        <begin position="1"/>
        <end position="266"/>
    </location>
</feature>
<dbReference type="SUPFAM" id="SSF56507">
    <property type="entry name" value="Methionine synthase activation domain-like"/>
    <property type="match status" value="1"/>
</dbReference>
<dbReference type="GO" id="GO:0050667">
    <property type="term" value="P:homocysteine metabolic process"/>
    <property type="evidence" value="ECO:0007669"/>
    <property type="project" value="TreeGrafter"/>
</dbReference>
<dbReference type="GO" id="GO:0046872">
    <property type="term" value="F:metal ion binding"/>
    <property type="evidence" value="ECO:0007669"/>
    <property type="project" value="UniProtKB-KW"/>
</dbReference>
<evidence type="ECO:0000259" key="3">
    <source>
        <dbReference type="PROSITE" id="PS50974"/>
    </source>
</evidence>
<dbReference type="EMBL" id="LAZR01031615">
    <property type="protein sequence ID" value="KKL53242.1"/>
    <property type="molecule type" value="Genomic_DNA"/>
</dbReference>
<sequence length="271" mass="30628">VLDDPKQGEEARKLYDDALRMLDDIEKNQTLKARGVVGFFPANAVGDDIEVYSDEDRTEVLTRFVNLRSQAKKDKGAANLCLSDFLAPKDSGRIDYLGVFAVTAGLGIEEQINKFQEDHDDYSSIMLKALADRLAEAFTEVLHEKVRRELWGYVPDENLSLEDLILEDYKGIRPAHGYPACPDHTEKETIFNLLNVPENTGITLTESHSMFPAASVSGLIFANPESRYFFVGKIGKDQAKDYAKRKSTDLATVERWLASNLNYRYRRLDIP</sequence>